<dbReference type="GO" id="GO:0017136">
    <property type="term" value="F:histone deacetylase activity, NAD-dependent"/>
    <property type="evidence" value="ECO:0007669"/>
    <property type="project" value="TreeGrafter"/>
</dbReference>
<feature type="active site" description="Proton acceptor" evidence="4">
    <location>
        <position position="136"/>
    </location>
</feature>
<dbReference type="Gene3D" id="3.40.50.1220">
    <property type="entry name" value="TPP-binding domain"/>
    <property type="match status" value="1"/>
</dbReference>
<reference evidence="6" key="1">
    <citation type="submission" date="2020-02" db="EMBL/GenBank/DDBJ databases">
        <authorList>
            <person name="Meier V. D."/>
        </authorList>
    </citation>
    <scope>NUCLEOTIDE SEQUENCE</scope>
    <source>
        <strain evidence="6">AVDCRST_MAG48</strain>
    </source>
</reference>
<dbReference type="InterPro" id="IPR026591">
    <property type="entry name" value="Sirtuin_cat_small_dom_sf"/>
</dbReference>
<feature type="binding site" evidence="4">
    <location>
        <position position="147"/>
    </location>
    <ligand>
        <name>Zn(2+)</name>
        <dbReference type="ChEBI" id="CHEBI:29105"/>
    </ligand>
</feature>
<evidence type="ECO:0000256" key="3">
    <source>
        <dbReference type="ARBA" id="ARBA00023027"/>
    </source>
</evidence>
<sequence length="311" mass="33310">MRGGGAPVAPPGTFGAVSVLPDVDAAAAVADLLRGRRWVALTGAGMSTDSGIPDYRGPTSVRATPMQFAEFVGSEEARRRYWARSYLGFRRIGEASPNAGHLALVELEDAGLQGVLTQNVDGLHVAAGSRAVVDLHGRIADVVCLDCGRVSPRLELQQRLADLNPELDEPPVLEHALPHRKGRPPQAPPIHAEMRPDGDAVVEDWGRFVLAGCEGCGGRLKPDVVFFGESVPKPRVEQAYALVDRAEVLVVLGSSLTVMSGLRFVRHQTKAGRPTVIVNRGTTRGDPLAALKLERGCSETLTGLVDRLCWR</sequence>
<dbReference type="GO" id="GO:0046872">
    <property type="term" value="F:metal ion binding"/>
    <property type="evidence" value="ECO:0007669"/>
    <property type="project" value="UniProtKB-KW"/>
</dbReference>
<dbReference type="PANTHER" id="PTHR11085:SF10">
    <property type="entry name" value="NAD-DEPENDENT PROTEIN DEACYLASE SIRTUIN-5, MITOCHONDRIAL-RELATED"/>
    <property type="match status" value="1"/>
</dbReference>
<keyword evidence="2" id="KW-0808">Transferase</keyword>
<keyword evidence="4" id="KW-0479">Metal-binding</keyword>
<protein>
    <recommendedName>
        <fullName evidence="1">protein acetyllysine N-acetyltransferase</fullName>
        <ecNumber evidence="1">2.3.1.286</ecNumber>
    </recommendedName>
</protein>
<evidence type="ECO:0000256" key="4">
    <source>
        <dbReference type="PROSITE-ProRule" id="PRU00236"/>
    </source>
</evidence>
<gene>
    <name evidence="6" type="ORF">AVDCRST_MAG48-3061</name>
</gene>
<dbReference type="InterPro" id="IPR026590">
    <property type="entry name" value="Ssirtuin_cat_dom"/>
</dbReference>
<name>A0A6J4LDC2_9ACTN</name>
<dbReference type="PANTHER" id="PTHR11085">
    <property type="entry name" value="NAD-DEPENDENT PROTEIN DEACYLASE SIRTUIN-5, MITOCHONDRIAL-RELATED"/>
    <property type="match status" value="1"/>
</dbReference>
<feature type="binding site" evidence="4">
    <location>
        <position position="216"/>
    </location>
    <ligand>
        <name>Zn(2+)</name>
        <dbReference type="ChEBI" id="CHEBI:29105"/>
    </ligand>
</feature>
<accession>A0A6J4LDC2</accession>
<dbReference type="InterPro" id="IPR003000">
    <property type="entry name" value="Sirtuin"/>
</dbReference>
<proteinExistence type="predicted"/>
<dbReference type="AlphaFoldDB" id="A0A6J4LDC2"/>
<feature type="domain" description="Deacetylase sirtuin-type" evidence="5">
    <location>
        <begin position="18"/>
        <end position="311"/>
    </location>
</feature>
<dbReference type="InterPro" id="IPR029035">
    <property type="entry name" value="DHS-like_NAD/FAD-binding_dom"/>
</dbReference>
<evidence type="ECO:0000313" key="6">
    <source>
        <dbReference type="EMBL" id="CAA9329388.1"/>
    </source>
</evidence>
<feature type="binding site" evidence="4">
    <location>
        <position position="144"/>
    </location>
    <ligand>
        <name>Zn(2+)</name>
        <dbReference type="ChEBI" id="CHEBI:29105"/>
    </ligand>
</feature>
<dbReference type="InterPro" id="IPR050134">
    <property type="entry name" value="NAD-dep_sirtuin_deacylases"/>
</dbReference>
<keyword evidence="3" id="KW-0520">NAD</keyword>
<evidence type="ECO:0000256" key="1">
    <source>
        <dbReference type="ARBA" id="ARBA00012928"/>
    </source>
</evidence>
<dbReference type="Gene3D" id="3.30.1600.10">
    <property type="entry name" value="SIR2/SIRT2 'Small Domain"/>
    <property type="match status" value="1"/>
</dbReference>
<dbReference type="PROSITE" id="PS50305">
    <property type="entry name" value="SIRTUIN"/>
    <property type="match status" value="1"/>
</dbReference>
<dbReference type="Pfam" id="PF02146">
    <property type="entry name" value="SIR2"/>
    <property type="match status" value="1"/>
</dbReference>
<evidence type="ECO:0000256" key="2">
    <source>
        <dbReference type="ARBA" id="ARBA00022679"/>
    </source>
</evidence>
<feature type="binding site" evidence="4">
    <location>
        <position position="213"/>
    </location>
    <ligand>
        <name>Zn(2+)</name>
        <dbReference type="ChEBI" id="CHEBI:29105"/>
    </ligand>
</feature>
<keyword evidence="4" id="KW-0862">Zinc</keyword>
<dbReference type="EMBL" id="CADCTS010000435">
    <property type="protein sequence ID" value="CAA9329388.1"/>
    <property type="molecule type" value="Genomic_DNA"/>
</dbReference>
<organism evidence="6">
    <name type="scientific">uncultured Friedmanniella sp</name>
    <dbReference type="NCBI Taxonomy" id="335381"/>
    <lineage>
        <taxon>Bacteria</taxon>
        <taxon>Bacillati</taxon>
        <taxon>Actinomycetota</taxon>
        <taxon>Actinomycetes</taxon>
        <taxon>Propionibacteriales</taxon>
        <taxon>Nocardioidaceae</taxon>
        <taxon>Friedmanniella</taxon>
        <taxon>environmental samples</taxon>
    </lineage>
</organism>
<dbReference type="GO" id="GO:0070403">
    <property type="term" value="F:NAD+ binding"/>
    <property type="evidence" value="ECO:0007669"/>
    <property type="project" value="InterPro"/>
</dbReference>
<dbReference type="EC" id="2.3.1.286" evidence="1"/>
<evidence type="ECO:0000259" key="5">
    <source>
        <dbReference type="PROSITE" id="PS50305"/>
    </source>
</evidence>
<dbReference type="SUPFAM" id="SSF52467">
    <property type="entry name" value="DHS-like NAD/FAD-binding domain"/>
    <property type="match status" value="1"/>
</dbReference>